<feature type="chain" id="PRO_5018973753" description="DUF3108 domain-containing protein" evidence="1">
    <location>
        <begin position="23"/>
        <end position="251"/>
    </location>
</feature>
<keyword evidence="3" id="KW-1185">Reference proteome</keyword>
<dbReference type="EMBL" id="AYKG01000048">
    <property type="protein sequence ID" value="ROO25473.1"/>
    <property type="molecule type" value="Genomic_DNA"/>
</dbReference>
<protein>
    <recommendedName>
        <fullName evidence="4">DUF3108 domain-containing protein</fullName>
    </recommendedName>
</protein>
<sequence>MRRLIIALTAGLALTASAPVMAAPSQPTSAGLASATTPFTARFTVNKAGLALGDTRFSLRAADAPHCFIYRGQANPNAFVKLFLGDIDESSRFCLVDGRVRPMRFSHAEDGEPRKSYTLVFDWSAGKIRYTDKAGRKRVFDTRPGVQDPLSLQIAARAWVAGLARPARADKSFPLADDDGIKMFALTTAPAGTVKTAGRSYDTQKVSRTDSADHTLELWLAPAARYIPVKVTTGKDGKVFTMSADRITVDN</sequence>
<gene>
    <name evidence="2" type="ORF">SAJA_13085</name>
</gene>
<evidence type="ECO:0008006" key="4">
    <source>
        <dbReference type="Google" id="ProtNLM"/>
    </source>
</evidence>
<dbReference type="AlphaFoldDB" id="A0A423PIR6"/>
<dbReference type="Pfam" id="PF11306">
    <property type="entry name" value="DUF3108"/>
    <property type="match status" value="1"/>
</dbReference>
<dbReference type="InterPro" id="IPR021457">
    <property type="entry name" value="DUF3108"/>
</dbReference>
<accession>A0A423PIR6</accession>
<dbReference type="InParanoid" id="A0A423PIR6"/>
<evidence type="ECO:0000313" key="2">
    <source>
        <dbReference type="EMBL" id="ROO25473.1"/>
    </source>
</evidence>
<organism evidence="2 3">
    <name type="scientific">Salinisphaera japonica YTM-1</name>
    <dbReference type="NCBI Taxonomy" id="1209778"/>
    <lineage>
        <taxon>Bacteria</taxon>
        <taxon>Pseudomonadati</taxon>
        <taxon>Pseudomonadota</taxon>
        <taxon>Gammaproteobacteria</taxon>
        <taxon>Salinisphaerales</taxon>
        <taxon>Salinisphaeraceae</taxon>
        <taxon>Salinisphaera</taxon>
    </lineage>
</organism>
<reference evidence="2 3" key="1">
    <citation type="submission" date="2013-10" db="EMBL/GenBank/DDBJ databases">
        <title>Salinisphaera japonica YTM-1 Genome Sequencing.</title>
        <authorList>
            <person name="Lai Q."/>
            <person name="Li C."/>
            <person name="Shao Z."/>
        </authorList>
    </citation>
    <scope>NUCLEOTIDE SEQUENCE [LARGE SCALE GENOMIC DNA]</scope>
    <source>
        <strain evidence="2 3">YTM-1</strain>
    </source>
</reference>
<evidence type="ECO:0000256" key="1">
    <source>
        <dbReference type="SAM" id="SignalP"/>
    </source>
</evidence>
<name>A0A423PIR6_9GAMM</name>
<keyword evidence="1" id="KW-0732">Signal</keyword>
<dbReference type="Proteomes" id="UP000285310">
    <property type="component" value="Unassembled WGS sequence"/>
</dbReference>
<comment type="caution">
    <text evidence="2">The sequence shown here is derived from an EMBL/GenBank/DDBJ whole genome shotgun (WGS) entry which is preliminary data.</text>
</comment>
<dbReference type="OrthoDB" id="6007799at2"/>
<dbReference type="RefSeq" id="WP_123659077.1">
    <property type="nucleotide sequence ID" value="NZ_AYKG01000048.1"/>
</dbReference>
<feature type="signal peptide" evidence="1">
    <location>
        <begin position="1"/>
        <end position="22"/>
    </location>
</feature>
<proteinExistence type="predicted"/>
<evidence type="ECO:0000313" key="3">
    <source>
        <dbReference type="Proteomes" id="UP000285310"/>
    </source>
</evidence>